<reference evidence="2" key="2">
    <citation type="submission" date="2015-08" db="UniProtKB">
        <authorList>
            <consortium name="WormBaseParasite"/>
        </authorList>
    </citation>
    <scope>IDENTIFICATION</scope>
</reference>
<organism evidence="1 2">
    <name type="scientific">Strongyloides venezuelensis</name>
    <name type="common">Threadworm</name>
    <dbReference type="NCBI Taxonomy" id="75913"/>
    <lineage>
        <taxon>Eukaryota</taxon>
        <taxon>Metazoa</taxon>
        <taxon>Ecdysozoa</taxon>
        <taxon>Nematoda</taxon>
        <taxon>Chromadorea</taxon>
        <taxon>Rhabditida</taxon>
        <taxon>Tylenchina</taxon>
        <taxon>Panagrolaimomorpha</taxon>
        <taxon>Strongyloidoidea</taxon>
        <taxon>Strongyloididae</taxon>
        <taxon>Strongyloides</taxon>
    </lineage>
</organism>
<dbReference type="WBParaSite" id="SVE_0827000.1">
    <property type="protein sequence ID" value="SVE_0827000.1"/>
    <property type="gene ID" value="SVE_0827000"/>
</dbReference>
<dbReference type="AlphaFoldDB" id="A0A0K0FHA8"/>
<proteinExistence type="predicted"/>
<protein>
    <submittedName>
        <fullName evidence="2">Phage protein</fullName>
    </submittedName>
</protein>
<name>A0A0K0FHA8_STRVS</name>
<dbReference type="Proteomes" id="UP000035680">
    <property type="component" value="Unassembled WGS sequence"/>
</dbReference>
<sequence>MNVITKVTIYMAMTKKQIKTFDLVEKSSKTKFYSSQNKSNGWEGKTYVARRIRTCVGDNASNFLGI</sequence>
<evidence type="ECO:0000313" key="1">
    <source>
        <dbReference type="Proteomes" id="UP000035680"/>
    </source>
</evidence>
<evidence type="ECO:0000313" key="2">
    <source>
        <dbReference type="WBParaSite" id="SVE_0827000.1"/>
    </source>
</evidence>
<accession>A0A0K0FHA8</accession>
<keyword evidence="1" id="KW-1185">Reference proteome</keyword>
<reference evidence="1" key="1">
    <citation type="submission" date="2014-07" db="EMBL/GenBank/DDBJ databases">
        <authorList>
            <person name="Martin A.A"/>
            <person name="De Silva N."/>
        </authorList>
    </citation>
    <scope>NUCLEOTIDE SEQUENCE</scope>
</reference>